<keyword evidence="1" id="KW-0812">Transmembrane</keyword>
<dbReference type="AlphaFoldDB" id="A0A6A4RFV6"/>
<dbReference type="EMBL" id="WSFO01000010">
    <property type="protein sequence ID" value="KAE9628322.1"/>
    <property type="molecule type" value="Genomic_DNA"/>
</dbReference>
<accession>A0A6A4RFV6</accession>
<evidence type="ECO:0000313" key="2">
    <source>
        <dbReference type="EMBL" id="KAE9628322.1"/>
    </source>
</evidence>
<keyword evidence="1" id="KW-1133">Transmembrane helix</keyword>
<name>A0A6A4RFV6_9RHOB</name>
<protein>
    <submittedName>
        <fullName evidence="2">Uncharacterized protein</fullName>
    </submittedName>
</protein>
<feature type="transmembrane region" description="Helical" evidence="1">
    <location>
        <begin position="33"/>
        <end position="56"/>
    </location>
</feature>
<keyword evidence="1" id="KW-0472">Membrane</keyword>
<sequence length="334" mass="37369">MCNEPPPTPSKGAEFPQTLNVELVVKPRSPKKYSWMLSIAAPFLAFVLGTGAGTLIDYYNYKIKAEEYETLSQQIKDSREAQKIAYVKSFAESQHPGEQIAIIKSLIASFGVTETLRVEEWLRNAHSIKSLLQVKELLSLKGGEAAKSDAELIDKSLQNMKKVSFVDAIGKSYCKGTSTSTRTNIDDIVPNLSNLPIQISGFKIANPIMTDIEIAAFADKVLEYQPSLLVIHYSSFEGERGNGAGMKPFLERLAGQNYIGNILIYTRTQKFDIKEIGLNEDNYILDITTPIIMTEDDNNDTDCFKPESLNMGTLQGHLRRFLYDEVNYTTELIE</sequence>
<comment type="caution">
    <text evidence="2">The sequence shown here is derived from an EMBL/GenBank/DDBJ whole genome shotgun (WGS) entry which is preliminary data.</text>
</comment>
<dbReference type="RefSeq" id="WP_158980545.1">
    <property type="nucleotide sequence ID" value="NZ_WSFO01000010.1"/>
</dbReference>
<gene>
    <name evidence="2" type="ORF">GP644_16975</name>
</gene>
<evidence type="ECO:0000313" key="3">
    <source>
        <dbReference type="Proteomes" id="UP000441586"/>
    </source>
</evidence>
<reference evidence="2 3" key="1">
    <citation type="submission" date="2019-12" db="EMBL/GenBank/DDBJ databases">
        <authorList>
            <person name="Zhang Y.-J."/>
        </authorList>
    </citation>
    <scope>NUCLEOTIDE SEQUENCE [LARGE SCALE GENOMIC DNA]</scope>
    <source>
        <strain evidence="2 3">H18S-6</strain>
    </source>
</reference>
<organism evidence="2 3">
    <name type="scientific">Parasedimentitalea maritima</name>
    <dbReference type="NCBI Taxonomy" id="2578117"/>
    <lineage>
        <taxon>Bacteria</taxon>
        <taxon>Pseudomonadati</taxon>
        <taxon>Pseudomonadota</taxon>
        <taxon>Alphaproteobacteria</taxon>
        <taxon>Rhodobacterales</taxon>
        <taxon>Paracoccaceae</taxon>
        <taxon>Parasedimentitalea</taxon>
    </lineage>
</organism>
<proteinExistence type="predicted"/>
<dbReference type="Proteomes" id="UP000441586">
    <property type="component" value="Unassembled WGS sequence"/>
</dbReference>
<evidence type="ECO:0000256" key="1">
    <source>
        <dbReference type="SAM" id="Phobius"/>
    </source>
</evidence>